<protein>
    <recommendedName>
        <fullName evidence="4">Glycerophosphoryl diester phosphodiesterase membrane domain-containing protein</fullName>
    </recommendedName>
</protein>
<sequence>MPTRFSFDGALSNAFRAAHMRSFPWLFAAAFALVVTIASLILTYLARDTFMEVMSGFESFAETASDEPDPYTVFSFFFGMMASLVPWAIAGGLGYWVIRAVFEAASQRRYIRDERFSLRLGADELRMMVVLLLWWLLYTVTFGLPVLYIFNGVMGIFEIGIDDMSEEEMARKMIPLVFGGMGLMLLVMPVYVFLATRLAPCFAMTIKDRKIVFLDAWNVSRGRFWPILGAFVILSVGGGIASSVISQVLQLIILMPFTGSMNNVQSAEEAFGAIFSPSFLVPMAIYGFATSFMSGLLLHFTGGPAAFAARHDPRGGVDDAAQMAVFD</sequence>
<keyword evidence="3" id="KW-1185">Reference proteome</keyword>
<feature type="transmembrane region" description="Helical" evidence="1">
    <location>
        <begin position="73"/>
        <end position="98"/>
    </location>
</feature>
<comment type="caution">
    <text evidence="2">The sequence shown here is derived from an EMBL/GenBank/DDBJ whole genome shotgun (WGS) entry which is preliminary data.</text>
</comment>
<feature type="transmembrane region" description="Helical" evidence="1">
    <location>
        <begin position="142"/>
        <end position="161"/>
    </location>
</feature>
<gene>
    <name evidence="2" type="ORF">HOC_03098</name>
</gene>
<dbReference type="AlphaFoldDB" id="A0A059GAR8"/>
<reference evidence="2 3" key="1">
    <citation type="journal article" date="2014" name="Antonie Van Leeuwenhoek">
        <title>Hyphomonas beringensis sp. nov. and Hyphomonas chukchiensis sp. nov., isolated from surface seawater of the Bering Sea and Chukchi Sea.</title>
        <authorList>
            <person name="Li C."/>
            <person name="Lai Q."/>
            <person name="Li G."/>
            <person name="Dong C."/>
            <person name="Wang J."/>
            <person name="Liao Y."/>
            <person name="Shao Z."/>
        </authorList>
    </citation>
    <scope>NUCLEOTIDE SEQUENCE [LARGE SCALE GENOMIC DNA]</scope>
    <source>
        <strain evidence="2 3">SCH89</strain>
    </source>
</reference>
<dbReference type="EMBL" id="ARYL01000003">
    <property type="protein sequence ID" value="KDA03829.1"/>
    <property type="molecule type" value="Genomic_DNA"/>
</dbReference>
<proteinExistence type="predicted"/>
<dbReference type="PATRIC" id="fig|1280953.3.peg.626"/>
<evidence type="ECO:0000313" key="3">
    <source>
        <dbReference type="Proteomes" id="UP000024942"/>
    </source>
</evidence>
<name>A0A059GAR8_9PROT</name>
<evidence type="ECO:0000313" key="2">
    <source>
        <dbReference type="EMBL" id="KDA03829.1"/>
    </source>
</evidence>
<organism evidence="2 3">
    <name type="scientific">Hyphomonas oceanitis SCH89</name>
    <dbReference type="NCBI Taxonomy" id="1280953"/>
    <lineage>
        <taxon>Bacteria</taxon>
        <taxon>Pseudomonadati</taxon>
        <taxon>Pseudomonadota</taxon>
        <taxon>Alphaproteobacteria</taxon>
        <taxon>Hyphomonadales</taxon>
        <taxon>Hyphomonadaceae</taxon>
        <taxon>Hyphomonas</taxon>
    </lineage>
</organism>
<dbReference type="STRING" id="1280953.HOC_03098"/>
<dbReference type="OrthoDB" id="7617808at2"/>
<feature type="transmembrane region" description="Helical" evidence="1">
    <location>
        <begin position="224"/>
        <end position="249"/>
    </location>
</feature>
<accession>A0A059GAR8</accession>
<dbReference type="Proteomes" id="UP000024942">
    <property type="component" value="Unassembled WGS sequence"/>
</dbReference>
<feature type="transmembrane region" description="Helical" evidence="1">
    <location>
        <begin position="25"/>
        <end position="46"/>
    </location>
</feature>
<dbReference type="eggNOG" id="ENOG5033HYW">
    <property type="taxonomic scope" value="Bacteria"/>
</dbReference>
<dbReference type="RefSeq" id="WP_035535830.1">
    <property type="nucleotide sequence ID" value="NZ_ARYL01000003.1"/>
</dbReference>
<keyword evidence="1" id="KW-0472">Membrane</keyword>
<evidence type="ECO:0008006" key="4">
    <source>
        <dbReference type="Google" id="ProtNLM"/>
    </source>
</evidence>
<keyword evidence="1" id="KW-1133">Transmembrane helix</keyword>
<feature type="transmembrane region" description="Helical" evidence="1">
    <location>
        <begin position="173"/>
        <end position="194"/>
    </location>
</feature>
<evidence type="ECO:0000256" key="1">
    <source>
        <dbReference type="SAM" id="Phobius"/>
    </source>
</evidence>
<keyword evidence="1" id="KW-0812">Transmembrane</keyword>